<organism evidence="1 2">
    <name type="scientific">Granulibacter bethesdensis</name>
    <dbReference type="NCBI Taxonomy" id="364410"/>
    <lineage>
        <taxon>Bacteria</taxon>
        <taxon>Pseudomonadati</taxon>
        <taxon>Pseudomonadota</taxon>
        <taxon>Alphaproteobacteria</taxon>
        <taxon>Acetobacterales</taxon>
        <taxon>Acetobacteraceae</taxon>
        <taxon>Granulibacter</taxon>
    </lineage>
</organism>
<evidence type="ECO:0000313" key="2">
    <source>
        <dbReference type="Proteomes" id="UP000182373"/>
    </source>
</evidence>
<dbReference type="PANTHER" id="PTHR43884:SF12">
    <property type="entry name" value="ISOVALERYL-COA DEHYDROGENASE, MITOCHONDRIAL-RELATED"/>
    <property type="match status" value="1"/>
</dbReference>
<dbReference type="SUPFAM" id="SSF56645">
    <property type="entry name" value="Acyl-CoA dehydrogenase NM domain-like"/>
    <property type="match status" value="1"/>
</dbReference>
<sequence length="360" mass="38426">MSALPAALSEWLEQNALALDEGHIDPALLLPGLAQAGLFAVGLSGAEGSAGSTLPEAVEAIASVSSHSLAAGFVFWSHRSFIEYLLQSPNEGLRNRLLPALLRGEEAGATGLSNAMKFLSGLEPLQITAQPEGQGYRLSGRMPWVTNLRVEGFQVAAAIGHADGSGAFIAALPHDAPGLTRSDDLNLLGLRAANTAAITLHETWIDADQIIHPDASVWLPQVRPAFLGLQCGLSIGLARRSLAEALRHEGAARDVLHEPLDNLTARLRDEERALYAGLRTERFLAVPEALFEIRIRLAAIVAEAVGLELQASGGKAYLQPHGSAFARRWREAAFIPVITPSLVQLQDALARHTRNRECAA</sequence>
<dbReference type="GO" id="GO:0050660">
    <property type="term" value="F:flavin adenine dinucleotide binding"/>
    <property type="evidence" value="ECO:0007669"/>
    <property type="project" value="InterPro"/>
</dbReference>
<dbReference type="InterPro" id="IPR037069">
    <property type="entry name" value="AcylCoA_DH/ox_N_sf"/>
</dbReference>
<gene>
    <name evidence="1" type="ORF">GbCGDNIH9_2302</name>
</gene>
<dbReference type="Proteomes" id="UP000182373">
    <property type="component" value="Chromosome"/>
</dbReference>
<dbReference type="AlphaFoldDB" id="A0AAC9KCP0"/>
<dbReference type="RefSeq" id="WP_072573351.1">
    <property type="nucleotide sequence ID" value="NZ_CP018191.1"/>
</dbReference>
<dbReference type="GO" id="GO:0016937">
    <property type="term" value="F:short-chain fatty acyl-CoA dehydrogenase activity"/>
    <property type="evidence" value="ECO:0007669"/>
    <property type="project" value="UniProtKB-EC"/>
</dbReference>
<name>A0AAC9KCP0_9PROT</name>
<dbReference type="Gene3D" id="1.10.540.10">
    <property type="entry name" value="Acyl-CoA dehydrogenase/oxidase, N-terminal domain"/>
    <property type="match status" value="1"/>
</dbReference>
<dbReference type="EMBL" id="CP018191">
    <property type="protein sequence ID" value="APH55629.1"/>
    <property type="molecule type" value="Genomic_DNA"/>
</dbReference>
<dbReference type="InterPro" id="IPR009100">
    <property type="entry name" value="AcylCoA_DH/oxidase_NM_dom_sf"/>
</dbReference>
<keyword evidence="1" id="KW-0560">Oxidoreductase</keyword>
<accession>A0AAC9KCP0</accession>
<dbReference type="InterPro" id="IPR046373">
    <property type="entry name" value="Acyl-CoA_Oxase/DH_mid-dom_sf"/>
</dbReference>
<proteinExistence type="predicted"/>
<dbReference type="PANTHER" id="PTHR43884">
    <property type="entry name" value="ACYL-COA DEHYDROGENASE"/>
    <property type="match status" value="1"/>
</dbReference>
<evidence type="ECO:0000313" key="1">
    <source>
        <dbReference type="EMBL" id="APH55629.1"/>
    </source>
</evidence>
<reference evidence="2" key="1">
    <citation type="submission" date="2016-11" db="EMBL/GenBank/DDBJ databases">
        <title>Comparative genomic and phenotypic analysis of Granulibacter bethesdensis clinical isolates from patients with chronic granulomatous disease.</title>
        <authorList>
            <person name="Zarember K.A."/>
            <person name="Porcella S.F."/>
            <person name="Chu J."/>
            <person name="Ding L."/>
            <person name="Dahlstrom E."/>
            <person name="Barbian K."/>
            <person name="Martens C."/>
            <person name="Sykora L."/>
            <person name="Kramer S."/>
            <person name="Pettinato A.M."/>
            <person name="Hong H."/>
            <person name="Wald G."/>
            <person name="Berg L.J."/>
            <person name="Rogge L.S."/>
            <person name="Greenberg D.E."/>
            <person name="Falcone E.L."/>
            <person name="Neves J.F."/>
            <person name="Simoes M.J."/>
            <person name="Casal M."/>
            <person name="Rodriguez-Lopez F.C."/>
            <person name="Zelazny A."/>
            <person name="Gallin J.I."/>
            <person name="Holland S.M."/>
        </authorList>
    </citation>
    <scope>NUCLEOTIDE SEQUENCE [LARGE SCALE GENOMIC DNA]</scope>
    <source>
        <strain evidence="2">NIH9.1</strain>
    </source>
</reference>
<dbReference type="EC" id="1.3.8.1" evidence="1"/>
<dbReference type="Gene3D" id="2.40.110.10">
    <property type="entry name" value="Butyryl-CoA Dehydrogenase, subunit A, domain 2"/>
    <property type="match status" value="1"/>
</dbReference>
<protein>
    <submittedName>
        <fullName evidence="1">Short-chain acyl-CoA dehydrogenase</fullName>
        <ecNumber evidence="1">1.3.8.1</ecNumber>
    </submittedName>
</protein>